<accession>A0A175Y9B9</accession>
<name>A0A175Y9B9_DAUCS</name>
<organism evidence="1 2">
    <name type="scientific">Daucus carota subsp. sativus</name>
    <name type="common">Carrot</name>
    <dbReference type="NCBI Taxonomy" id="79200"/>
    <lineage>
        <taxon>Eukaryota</taxon>
        <taxon>Viridiplantae</taxon>
        <taxon>Streptophyta</taxon>
        <taxon>Embryophyta</taxon>
        <taxon>Tracheophyta</taxon>
        <taxon>Spermatophyta</taxon>
        <taxon>Magnoliopsida</taxon>
        <taxon>eudicotyledons</taxon>
        <taxon>Gunneridae</taxon>
        <taxon>Pentapetalae</taxon>
        <taxon>asterids</taxon>
        <taxon>campanulids</taxon>
        <taxon>Apiales</taxon>
        <taxon>Apiaceae</taxon>
        <taxon>Apioideae</taxon>
        <taxon>Scandiceae</taxon>
        <taxon>Daucinae</taxon>
        <taxon>Daucus</taxon>
        <taxon>Daucus sect. Daucus</taxon>
    </lineage>
</organism>
<dbReference type="AlphaFoldDB" id="A0A175Y9B9"/>
<sequence length="106" mass="11393">MEPSIRTIFAAHLITSVVLPPGSATPVVLNDSTTVIPHPPSSTTFILAQLTQTNYNTDSTTRTQLLVFIHAAAPPLTIRNLVKKTGTTRLCQIPIHSSPTPSIHLC</sequence>
<dbReference type="EMBL" id="CP093344">
    <property type="protein sequence ID" value="WOG87902.1"/>
    <property type="molecule type" value="Genomic_DNA"/>
</dbReference>
<gene>
    <name evidence="1" type="ORF">DCAR_0207135</name>
</gene>
<reference evidence="1" key="1">
    <citation type="journal article" date="2016" name="Nat. Genet.">
        <title>A high-quality carrot genome assembly provides new insights into carotenoid accumulation and asterid genome evolution.</title>
        <authorList>
            <person name="Iorizzo M."/>
            <person name="Ellison S."/>
            <person name="Senalik D."/>
            <person name="Zeng P."/>
            <person name="Satapoomin P."/>
            <person name="Huang J."/>
            <person name="Bowman M."/>
            <person name="Iovene M."/>
            <person name="Sanseverino W."/>
            <person name="Cavagnaro P."/>
            <person name="Yildiz M."/>
            <person name="Macko-Podgorni A."/>
            <person name="Moranska E."/>
            <person name="Grzebelus E."/>
            <person name="Grzebelus D."/>
            <person name="Ashrafi H."/>
            <person name="Zheng Z."/>
            <person name="Cheng S."/>
            <person name="Spooner D."/>
            <person name="Van Deynze A."/>
            <person name="Simon P."/>
        </authorList>
    </citation>
    <scope>NUCLEOTIDE SEQUENCE</scope>
    <source>
        <tissue evidence="1">Leaf</tissue>
    </source>
</reference>
<proteinExistence type="predicted"/>
<keyword evidence="2" id="KW-1185">Reference proteome</keyword>
<evidence type="ECO:0000313" key="1">
    <source>
        <dbReference type="EMBL" id="WOG87902.1"/>
    </source>
</evidence>
<protein>
    <submittedName>
        <fullName evidence="1">Uncharacterized protein</fullName>
    </submittedName>
</protein>
<reference evidence="1" key="2">
    <citation type="submission" date="2022-03" db="EMBL/GenBank/DDBJ databases">
        <title>Draft title - Genomic analysis of global carrot germplasm unveils the trajectory of domestication and the origin of high carotenoid orange carrot.</title>
        <authorList>
            <person name="Iorizzo M."/>
            <person name="Ellison S."/>
            <person name="Senalik D."/>
            <person name="Macko-Podgorni A."/>
            <person name="Grzebelus D."/>
            <person name="Bostan H."/>
            <person name="Rolling W."/>
            <person name="Curaba J."/>
            <person name="Simon P."/>
        </authorList>
    </citation>
    <scope>NUCLEOTIDE SEQUENCE</scope>
    <source>
        <tissue evidence="1">Leaf</tissue>
    </source>
</reference>
<dbReference type="Gramene" id="KZM80184">
    <property type="protein sequence ID" value="KZM80184"/>
    <property type="gene ID" value="DCAR_000084"/>
</dbReference>
<evidence type="ECO:0000313" key="2">
    <source>
        <dbReference type="Proteomes" id="UP000077755"/>
    </source>
</evidence>
<dbReference type="Proteomes" id="UP000077755">
    <property type="component" value="Chromosome 2"/>
</dbReference>